<dbReference type="RefSeq" id="YP_009209737.1">
    <property type="nucleotide sequence ID" value="NC_028924.1"/>
</dbReference>
<keyword evidence="2" id="KW-1185">Reference proteome</keyword>
<name>A0A0F7DD18_9CAUD</name>
<dbReference type="OrthoDB" id="34057at10239"/>
<protein>
    <submittedName>
        <fullName evidence="1">Uncharacterized protein</fullName>
    </submittedName>
</protein>
<sequence>MEFLKKEDIKIGVKFLSSGKHKRLCTVIDILKTYNHKNELVKTTYIEQHDFCGQTLKSEVSAVSVQIGNFEYLKTLK</sequence>
<gene>
    <name evidence="1" type="ORF">P12002L_0077</name>
</gene>
<evidence type="ECO:0000313" key="2">
    <source>
        <dbReference type="Proteomes" id="UP000204415"/>
    </source>
</evidence>
<dbReference type="Proteomes" id="UP000204415">
    <property type="component" value="Segment"/>
</dbReference>
<proteinExistence type="predicted"/>
<evidence type="ECO:0000313" key="1">
    <source>
        <dbReference type="EMBL" id="AKG94251.1"/>
    </source>
</evidence>
<dbReference type="EMBL" id="KR136259">
    <property type="protein sequence ID" value="AKG94251.1"/>
    <property type="molecule type" value="Genomic_DNA"/>
</dbReference>
<dbReference type="KEGG" id="vg:26636156"/>
<reference evidence="1 2" key="1">
    <citation type="journal article" date="2015" name="Stand. Genomic Sci.">
        <title>Complete genome sequences of bacteriophages P12002L and P12002S, two lytic phages that infect a marine Polaribacter strain.</title>
        <authorList>
            <person name="Kang I."/>
            <person name="Jang H."/>
            <person name="Cho J.-C."/>
        </authorList>
    </citation>
    <scope>NUCLEOTIDE SEQUENCE [LARGE SCALE GENOMIC DNA]</scope>
</reference>
<accession>A0A0F7DD18</accession>
<dbReference type="GeneID" id="26636156"/>
<organism evidence="1 2">
    <name type="scientific">Polaribacter phage P12002L</name>
    <dbReference type="NCBI Taxonomy" id="1647386"/>
    <lineage>
        <taxon>Viruses</taxon>
        <taxon>Duplodnaviria</taxon>
        <taxon>Heunggongvirae</taxon>
        <taxon>Uroviricota</taxon>
        <taxon>Caudoviricetes</taxon>
        <taxon>Incheonvirus</taxon>
        <taxon>Incheonvirus P12002L</taxon>
    </lineage>
</organism>